<gene>
    <name evidence="1" type="ORF">THII_1669</name>
</gene>
<dbReference type="AlphaFoldDB" id="A0A090BUZ5"/>
<keyword evidence="2" id="KW-1185">Reference proteome</keyword>
<sequence>MKRIIVLVVVVVSFGTGLVWADMERVSIPLPQMQSAKSSESVKQVTQLKVNN</sequence>
<name>A0A090BUZ5_9GAMM</name>
<organism evidence="1 2">
    <name type="scientific">Thioploca ingrica</name>
    <dbReference type="NCBI Taxonomy" id="40754"/>
    <lineage>
        <taxon>Bacteria</taxon>
        <taxon>Pseudomonadati</taxon>
        <taxon>Pseudomonadota</taxon>
        <taxon>Gammaproteobacteria</taxon>
        <taxon>Thiotrichales</taxon>
        <taxon>Thiotrichaceae</taxon>
        <taxon>Thioploca</taxon>
    </lineage>
</organism>
<protein>
    <submittedName>
        <fullName evidence="1">Uncharacterized protein</fullName>
    </submittedName>
</protein>
<dbReference type="KEGG" id="tig:THII_1669"/>
<proteinExistence type="predicted"/>
<accession>A0A090BUZ5</accession>
<evidence type="ECO:0000313" key="2">
    <source>
        <dbReference type="Proteomes" id="UP000031623"/>
    </source>
</evidence>
<dbReference type="HOGENOM" id="CLU_3085785_0_0_6"/>
<reference evidence="1 2" key="1">
    <citation type="journal article" date="2014" name="ISME J.">
        <title>Ecophysiology of Thioploca ingrica as revealed by the complete genome sequence supplemented with proteomic evidence.</title>
        <authorList>
            <person name="Kojima H."/>
            <person name="Ogura Y."/>
            <person name="Yamamoto N."/>
            <person name="Togashi T."/>
            <person name="Mori H."/>
            <person name="Watanabe T."/>
            <person name="Nemoto F."/>
            <person name="Kurokawa K."/>
            <person name="Hayashi T."/>
            <person name="Fukui M."/>
        </authorList>
    </citation>
    <scope>NUCLEOTIDE SEQUENCE [LARGE SCALE GENOMIC DNA]</scope>
</reference>
<dbReference type="Proteomes" id="UP000031623">
    <property type="component" value="Chromosome"/>
</dbReference>
<dbReference type="EMBL" id="AP014633">
    <property type="protein sequence ID" value="BAP55966.1"/>
    <property type="molecule type" value="Genomic_DNA"/>
</dbReference>
<evidence type="ECO:0000313" key="1">
    <source>
        <dbReference type="EMBL" id="BAP55966.1"/>
    </source>
</evidence>
<dbReference type="STRING" id="40754.THII_1669"/>